<proteinExistence type="inferred from homology"/>
<dbReference type="GO" id="GO:0008483">
    <property type="term" value="F:transaminase activity"/>
    <property type="evidence" value="ECO:0007669"/>
    <property type="project" value="UniProtKB-KW"/>
</dbReference>
<dbReference type="RefSeq" id="WP_095512126.1">
    <property type="nucleotide sequence ID" value="NZ_MQWD01000001.1"/>
</dbReference>
<dbReference type="GO" id="GO:0006520">
    <property type="term" value="P:amino acid metabolic process"/>
    <property type="evidence" value="ECO:0007669"/>
    <property type="project" value="InterPro"/>
</dbReference>
<sequence>MTTPAPALDTLSPRVAAMQPSATLAISGRAAALRREGRDVIALSAGEPDFPTPAPIVEAAHQALRDERFSYTPNPGIPELREAIAKKLQTENGLDVQAAQVVCSNGAKQSVAQAVLAICQPGDEVVIPAPYWVSYPEMARLAGATPVSVLATSEADYKLTPDQLADAITEQTRVLILNSPSNPTGAVYTPDELEGLAAVLREHPHVAIISDEIYEHVLFDADFASFAALDGMAERTCTVNGFSKAFAMTGWRLGYLAAPAWWSGAVAKIQSQLTSGPSSITQYASLAAFEMGPEVLEEMVGAFRQRRDAVLERLRAIDGVTCPTPEGAFYLFPDVSALYGRQTPDGAEIAGSVDFCTYLLEARDVALVPGEAFGNDAGVRISYATDLDTLMTACDRIEAGVVGLR</sequence>
<dbReference type="InterPro" id="IPR004838">
    <property type="entry name" value="NHTrfase_class1_PyrdxlP-BS"/>
</dbReference>
<dbReference type="PANTHER" id="PTHR46383:SF1">
    <property type="entry name" value="ASPARTATE AMINOTRANSFERASE"/>
    <property type="match status" value="1"/>
</dbReference>
<comment type="cofactor">
    <cofactor evidence="1 6">
        <name>pyridoxal 5'-phosphate</name>
        <dbReference type="ChEBI" id="CHEBI:597326"/>
    </cofactor>
</comment>
<evidence type="ECO:0000256" key="3">
    <source>
        <dbReference type="ARBA" id="ARBA00022576"/>
    </source>
</evidence>
<dbReference type="EC" id="2.6.1.-" evidence="6"/>
<dbReference type="InterPro" id="IPR015424">
    <property type="entry name" value="PyrdxlP-dep_Trfase"/>
</dbReference>
<dbReference type="SUPFAM" id="SSF53383">
    <property type="entry name" value="PLP-dependent transferases"/>
    <property type="match status" value="1"/>
</dbReference>
<keyword evidence="9" id="KW-1185">Reference proteome</keyword>
<gene>
    <name evidence="8" type="ORF">BSZ37_19465</name>
</gene>
<dbReference type="GO" id="GO:0030170">
    <property type="term" value="F:pyridoxal phosphate binding"/>
    <property type="evidence" value="ECO:0007669"/>
    <property type="project" value="InterPro"/>
</dbReference>
<dbReference type="AlphaFoldDB" id="A0A271J5A4"/>
<evidence type="ECO:0000256" key="5">
    <source>
        <dbReference type="ARBA" id="ARBA00022898"/>
    </source>
</evidence>
<dbReference type="CDD" id="cd00609">
    <property type="entry name" value="AAT_like"/>
    <property type="match status" value="1"/>
</dbReference>
<evidence type="ECO:0000256" key="1">
    <source>
        <dbReference type="ARBA" id="ARBA00001933"/>
    </source>
</evidence>
<dbReference type="Gene3D" id="3.90.1150.10">
    <property type="entry name" value="Aspartate Aminotransferase, domain 1"/>
    <property type="match status" value="1"/>
</dbReference>
<dbReference type="OrthoDB" id="9802328at2"/>
<keyword evidence="3 6" id="KW-0032">Aminotransferase</keyword>
<evidence type="ECO:0000256" key="4">
    <source>
        <dbReference type="ARBA" id="ARBA00022679"/>
    </source>
</evidence>
<dbReference type="EMBL" id="MQWD01000001">
    <property type="protein sequence ID" value="PAP78447.1"/>
    <property type="molecule type" value="Genomic_DNA"/>
</dbReference>
<accession>A0A271J5A4</accession>
<dbReference type="Proteomes" id="UP000216339">
    <property type="component" value="Unassembled WGS sequence"/>
</dbReference>
<dbReference type="Pfam" id="PF00155">
    <property type="entry name" value="Aminotran_1_2"/>
    <property type="match status" value="1"/>
</dbReference>
<organism evidence="8 9">
    <name type="scientific">Rubrivirga marina</name>
    <dbReference type="NCBI Taxonomy" id="1196024"/>
    <lineage>
        <taxon>Bacteria</taxon>
        <taxon>Pseudomonadati</taxon>
        <taxon>Rhodothermota</taxon>
        <taxon>Rhodothermia</taxon>
        <taxon>Rhodothermales</taxon>
        <taxon>Rubricoccaceae</taxon>
        <taxon>Rubrivirga</taxon>
    </lineage>
</organism>
<keyword evidence="5" id="KW-0663">Pyridoxal phosphate</keyword>
<evidence type="ECO:0000313" key="9">
    <source>
        <dbReference type="Proteomes" id="UP000216339"/>
    </source>
</evidence>
<evidence type="ECO:0000259" key="7">
    <source>
        <dbReference type="Pfam" id="PF00155"/>
    </source>
</evidence>
<dbReference type="InterPro" id="IPR015421">
    <property type="entry name" value="PyrdxlP-dep_Trfase_major"/>
</dbReference>
<evidence type="ECO:0000256" key="2">
    <source>
        <dbReference type="ARBA" id="ARBA00007441"/>
    </source>
</evidence>
<protein>
    <recommendedName>
        <fullName evidence="6">Aminotransferase</fullName>
        <ecNumber evidence="6">2.6.1.-</ecNumber>
    </recommendedName>
</protein>
<dbReference type="FunFam" id="3.40.640.10:FF:000033">
    <property type="entry name" value="Aspartate aminotransferase"/>
    <property type="match status" value="1"/>
</dbReference>
<name>A0A271J5A4_9BACT</name>
<comment type="similarity">
    <text evidence="2 6">Belongs to the class-I pyridoxal-phosphate-dependent aminotransferase family.</text>
</comment>
<feature type="domain" description="Aminotransferase class I/classII large" evidence="7">
    <location>
        <begin position="39"/>
        <end position="397"/>
    </location>
</feature>
<dbReference type="InterPro" id="IPR015422">
    <property type="entry name" value="PyrdxlP-dep_Trfase_small"/>
</dbReference>
<dbReference type="Gene3D" id="3.40.640.10">
    <property type="entry name" value="Type I PLP-dependent aspartate aminotransferase-like (Major domain)"/>
    <property type="match status" value="1"/>
</dbReference>
<keyword evidence="4 6" id="KW-0808">Transferase</keyword>
<evidence type="ECO:0000313" key="8">
    <source>
        <dbReference type="EMBL" id="PAP78447.1"/>
    </source>
</evidence>
<dbReference type="PANTHER" id="PTHR46383">
    <property type="entry name" value="ASPARTATE AMINOTRANSFERASE"/>
    <property type="match status" value="1"/>
</dbReference>
<comment type="caution">
    <text evidence="8">The sequence shown here is derived from an EMBL/GenBank/DDBJ whole genome shotgun (WGS) entry which is preliminary data.</text>
</comment>
<dbReference type="PROSITE" id="PS00105">
    <property type="entry name" value="AA_TRANSFER_CLASS_1"/>
    <property type="match status" value="1"/>
</dbReference>
<dbReference type="InterPro" id="IPR004839">
    <property type="entry name" value="Aminotransferase_I/II_large"/>
</dbReference>
<dbReference type="InterPro" id="IPR050596">
    <property type="entry name" value="AspAT/PAT-like"/>
</dbReference>
<reference evidence="8 9" key="1">
    <citation type="submission" date="2016-11" db="EMBL/GenBank/DDBJ databases">
        <title>Study of marine rhodopsin-containing bacteria.</title>
        <authorList>
            <person name="Yoshizawa S."/>
            <person name="Kumagai Y."/>
            <person name="Kogure K."/>
        </authorList>
    </citation>
    <scope>NUCLEOTIDE SEQUENCE [LARGE SCALE GENOMIC DNA]</scope>
    <source>
        <strain evidence="8 9">SAORIC-28</strain>
    </source>
</reference>
<evidence type="ECO:0000256" key="6">
    <source>
        <dbReference type="RuleBase" id="RU000481"/>
    </source>
</evidence>